<keyword evidence="1" id="KW-0472">Membrane</keyword>
<feature type="transmembrane region" description="Helical" evidence="1">
    <location>
        <begin position="135"/>
        <end position="160"/>
    </location>
</feature>
<dbReference type="Proteomes" id="UP000586305">
    <property type="component" value="Unassembled WGS sequence"/>
</dbReference>
<dbReference type="RefSeq" id="WP_171624774.1">
    <property type="nucleotide sequence ID" value="NZ_JABBPG010000001.1"/>
</dbReference>
<dbReference type="AlphaFoldDB" id="A0A849VA13"/>
<keyword evidence="1" id="KW-1133">Transmembrane helix</keyword>
<name>A0A849VA13_9GAMM</name>
<keyword evidence="1" id="KW-0812">Transmembrane</keyword>
<dbReference type="EMBL" id="JABBPG010000001">
    <property type="protein sequence ID" value="NOU49718.1"/>
    <property type="molecule type" value="Genomic_DNA"/>
</dbReference>
<evidence type="ECO:0000313" key="2">
    <source>
        <dbReference type="EMBL" id="NOU49718.1"/>
    </source>
</evidence>
<feature type="transmembrane region" description="Helical" evidence="1">
    <location>
        <begin position="7"/>
        <end position="27"/>
    </location>
</feature>
<dbReference type="InterPro" id="IPR022584">
    <property type="entry name" value="DUF2937"/>
</dbReference>
<comment type="caution">
    <text evidence="2">The sequence shown here is derived from an EMBL/GenBank/DDBJ whole genome shotgun (WGS) entry which is preliminary data.</text>
</comment>
<sequence>MAKIFDYLKLTVFVCALLIGVQVPGFVEQYKQNLNARVSESSQSLSAFQNDADKYFAGDINKLIKHYQTNKDPIILSGGDNINKLVTRNQQLINAQAAFNQSILSPYIHVFINPITEIRADVWHNYSYVVVLNEAAIVAGVVCGIVLLALFELFIGTLVYMGSLFISPKSTTTW</sequence>
<accession>A0A849VA13</accession>
<keyword evidence="3" id="KW-1185">Reference proteome</keyword>
<proteinExistence type="predicted"/>
<organism evidence="2 3">
    <name type="scientific">Pseudoalteromonas caenipelagi</name>
    <dbReference type="NCBI Taxonomy" id="2726988"/>
    <lineage>
        <taxon>Bacteria</taxon>
        <taxon>Pseudomonadati</taxon>
        <taxon>Pseudomonadota</taxon>
        <taxon>Gammaproteobacteria</taxon>
        <taxon>Alteromonadales</taxon>
        <taxon>Pseudoalteromonadaceae</taxon>
        <taxon>Pseudoalteromonas</taxon>
    </lineage>
</organism>
<reference evidence="2 3" key="1">
    <citation type="submission" date="2020-04" db="EMBL/GenBank/DDBJ databases">
        <title>Pseudoalteromonas caenipelagi sp. nov., isolated from a tidal flat.</title>
        <authorList>
            <person name="Park S."/>
            <person name="Yoon J.-H."/>
        </authorList>
    </citation>
    <scope>NUCLEOTIDE SEQUENCE [LARGE SCALE GENOMIC DNA]</scope>
    <source>
        <strain evidence="2 3">JBTF-M23</strain>
    </source>
</reference>
<protein>
    <submittedName>
        <fullName evidence="2">DUF2937 family protein</fullName>
    </submittedName>
</protein>
<evidence type="ECO:0000313" key="3">
    <source>
        <dbReference type="Proteomes" id="UP000586305"/>
    </source>
</evidence>
<dbReference type="Pfam" id="PF11157">
    <property type="entry name" value="DUF2937"/>
    <property type="match status" value="1"/>
</dbReference>
<evidence type="ECO:0000256" key="1">
    <source>
        <dbReference type="SAM" id="Phobius"/>
    </source>
</evidence>
<gene>
    <name evidence="2" type="ORF">HG263_04110</name>
</gene>